<keyword evidence="3" id="KW-1185">Reference proteome</keyword>
<dbReference type="Proteomes" id="UP001501442">
    <property type="component" value="Unassembled WGS sequence"/>
</dbReference>
<dbReference type="InterPro" id="IPR029055">
    <property type="entry name" value="Ntn_hydrolases_N"/>
</dbReference>
<protein>
    <recommendedName>
        <fullName evidence="1">Glutamine amidotransferase type-2 domain-containing protein</fullName>
    </recommendedName>
</protein>
<dbReference type="Gene3D" id="3.60.20.10">
    <property type="entry name" value="Glutamine Phosphoribosylpyrophosphate, subunit 1, domain 1"/>
    <property type="match status" value="1"/>
</dbReference>
<gene>
    <name evidence="2" type="ORF">GCM10023196_037220</name>
</gene>
<sequence length="196" mass="20909">MCGIFAYESSTPPDPELLVEAAVSASVRGPHGYGWVTRSPDSAHHELGPVDPGKVRELTAAVVLGHARLATVGDWQDVAQLQPITAAGHALAHNGVVHNSAALGSHADTDSMLLAHLYATLRAAGHTPPDALTRLTKAASQQAWAIVVLDADGHLYAHRRYHPLYRHREADGVYLSSQPITPSGQLIPEDRPVLVQ</sequence>
<feature type="domain" description="Glutamine amidotransferase type-2" evidence="1">
    <location>
        <begin position="2"/>
        <end position="196"/>
    </location>
</feature>
<dbReference type="RefSeq" id="WP_345432112.1">
    <property type="nucleotide sequence ID" value="NZ_BAABHK010000004.1"/>
</dbReference>
<name>A0ABP8UCZ9_9ACTN</name>
<comment type="caution">
    <text evidence="2">The sequence shown here is derived from an EMBL/GenBank/DDBJ whole genome shotgun (WGS) entry which is preliminary data.</text>
</comment>
<evidence type="ECO:0000313" key="2">
    <source>
        <dbReference type="EMBL" id="GAA4626939.1"/>
    </source>
</evidence>
<evidence type="ECO:0000313" key="3">
    <source>
        <dbReference type="Proteomes" id="UP001501442"/>
    </source>
</evidence>
<dbReference type="Pfam" id="PF13522">
    <property type="entry name" value="GATase_6"/>
    <property type="match status" value="1"/>
</dbReference>
<reference evidence="3" key="1">
    <citation type="journal article" date="2019" name="Int. J. Syst. Evol. Microbiol.">
        <title>The Global Catalogue of Microorganisms (GCM) 10K type strain sequencing project: providing services to taxonomists for standard genome sequencing and annotation.</title>
        <authorList>
            <consortium name="The Broad Institute Genomics Platform"/>
            <consortium name="The Broad Institute Genome Sequencing Center for Infectious Disease"/>
            <person name="Wu L."/>
            <person name="Ma J."/>
        </authorList>
    </citation>
    <scope>NUCLEOTIDE SEQUENCE [LARGE SCALE GENOMIC DNA]</scope>
    <source>
        <strain evidence="3">JCM 17939</strain>
    </source>
</reference>
<dbReference type="SUPFAM" id="SSF56235">
    <property type="entry name" value="N-terminal nucleophile aminohydrolases (Ntn hydrolases)"/>
    <property type="match status" value="1"/>
</dbReference>
<dbReference type="PROSITE" id="PS51278">
    <property type="entry name" value="GATASE_TYPE_2"/>
    <property type="match status" value="1"/>
</dbReference>
<dbReference type="InterPro" id="IPR017932">
    <property type="entry name" value="GATase_2_dom"/>
</dbReference>
<proteinExistence type="predicted"/>
<dbReference type="CDD" id="cd00352">
    <property type="entry name" value="Gn_AT_II"/>
    <property type="match status" value="1"/>
</dbReference>
<organism evidence="2 3">
    <name type="scientific">Actinoallomurus vinaceus</name>
    <dbReference type="NCBI Taxonomy" id="1080074"/>
    <lineage>
        <taxon>Bacteria</taxon>
        <taxon>Bacillati</taxon>
        <taxon>Actinomycetota</taxon>
        <taxon>Actinomycetes</taxon>
        <taxon>Streptosporangiales</taxon>
        <taxon>Thermomonosporaceae</taxon>
        <taxon>Actinoallomurus</taxon>
    </lineage>
</organism>
<dbReference type="EMBL" id="BAABHK010000004">
    <property type="protein sequence ID" value="GAA4626939.1"/>
    <property type="molecule type" value="Genomic_DNA"/>
</dbReference>
<evidence type="ECO:0000259" key="1">
    <source>
        <dbReference type="PROSITE" id="PS51278"/>
    </source>
</evidence>
<accession>A0ABP8UCZ9</accession>